<dbReference type="GO" id="GO:0001522">
    <property type="term" value="P:pseudouridine synthesis"/>
    <property type="evidence" value="ECO:0007669"/>
    <property type="project" value="InterPro"/>
</dbReference>
<dbReference type="GO" id="GO:0003723">
    <property type="term" value="F:RNA binding"/>
    <property type="evidence" value="ECO:0007669"/>
    <property type="project" value="InterPro"/>
</dbReference>
<dbReference type="Pfam" id="PF01509">
    <property type="entry name" value="TruB_N"/>
    <property type="match status" value="1"/>
</dbReference>
<accession>A0AA36EYN8</accession>
<dbReference type="GO" id="GO:0006396">
    <property type="term" value="P:RNA processing"/>
    <property type="evidence" value="ECO:0007669"/>
    <property type="project" value="InterPro"/>
</dbReference>
<dbReference type="InterPro" id="IPR002501">
    <property type="entry name" value="PsdUridine_synth_N"/>
</dbReference>
<dbReference type="Proteomes" id="UP001162480">
    <property type="component" value="Chromosome 1"/>
</dbReference>
<dbReference type="EMBL" id="OX597814">
    <property type="protein sequence ID" value="CAI9716708.1"/>
    <property type="molecule type" value="Genomic_DNA"/>
</dbReference>
<dbReference type="AlphaFoldDB" id="A0AA36EYN8"/>
<organism evidence="3 4">
    <name type="scientific">Octopus vulgaris</name>
    <name type="common">Common octopus</name>
    <dbReference type="NCBI Taxonomy" id="6645"/>
    <lineage>
        <taxon>Eukaryota</taxon>
        <taxon>Metazoa</taxon>
        <taxon>Spiralia</taxon>
        <taxon>Lophotrochozoa</taxon>
        <taxon>Mollusca</taxon>
        <taxon>Cephalopoda</taxon>
        <taxon>Coleoidea</taxon>
        <taxon>Octopodiformes</taxon>
        <taxon>Octopoda</taxon>
        <taxon>Incirrata</taxon>
        <taxon>Octopodidae</taxon>
        <taxon>Octopus</taxon>
    </lineage>
</organism>
<gene>
    <name evidence="3" type="ORF">OCTVUL_1B015880</name>
</gene>
<dbReference type="InterPro" id="IPR020103">
    <property type="entry name" value="PsdUridine_synth_cat_dom_sf"/>
</dbReference>
<keyword evidence="4" id="KW-1185">Reference proteome</keyword>
<dbReference type="SUPFAM" id="SSF55120">
    <property type="entry name" value="Pseudouridine synthase"/>
    <property type="match status" value="1"/>
</dbReference>
<dbReference type="InterPro" id="IPR039048">
    <property type="entry name" value="Trub2"/>
</dbReference>
<proteinExistence type="inferred from homology"/>
<reference evidence="3" key="1">
    <citation type="submission" date="2023-08" db="EMBL/GenBank/DDBJ databases">
        <authorList>
            <person name="Alioto T."/>
            <person name="Alioto T."/>
            <person name="Gomez Garrido J."/>
        </authorList>
    </citation>
    <scope>NUCLEOTIDE SEQUENCE</scope>
</reference>
<comment type="similarity">
    <text evidence="1">Belongs to the pseudouridine synthase TruB family.</text>
</comment>
<dbReference type="GO" id="GO:0009982">
    <property type="term" value="F:pseudouridine synthase activity"/>
    <property type="evidence" value="ECO:0007669"/>
    <property type="project" value="InterPro"/>
</dbReference>
<dbReference type="PANTHER" id="PTHR13195">
    <property type="entry name" value="PSEUDOURIDINE SYNTHASE-RELATED"/>
    <property type="match status" value="1"/>
</dbReference>
<evidence type="ECO:0000313" key="4">
    <source>
        <dbReference type="Proteomes" id="UP001162480"/>
    </source>
</evidence>
<sequence length="348" mass="39745">MTATLSTHVLTKILFITEEEMKLDWAPSVYRRLHGVFCVYKPENVTMQRLFDTLKFNISNALNELPCYKHEMRTQEISFETGSTLPATVTKPVGLTDLTDHRLVLGPRYIKSDIPLKYLNGLGRYSSGVTVIGIQKGINTINTLKSCQFLRVYHVKGQFGKVTEDFSARGRLLQKISYYHIKRSMLDKVCAAAQAQHQRQMFIYAKVDLQSQEAYEIASKGLVRPAQEYTPTILYGIKCIDFQPPDFTLEIHTLQEKTTYLMSLIHNIGLQLKSGALCTQIRCIRNGHFTLEHALLRKFWTVPDILENIRICRKLTTPDKLITPSLLVDPTTEENDNSYLPEPDAVKT</sequence>
<dbReference type="PANTHER" id="PTHR13195:SF0">
    <property type="entry name" value="PSEUDOURIDYLATE SYNTHASE TRUB2, MITOCHONDRIAL"/>
    <property type="match status" value="1"/>
</dbReference>
<dbReference type="Gene3D" id="3.30.2350.10">
    <property type="entry name" value="Pseudouridine synthase"/>
    <property type="match status" value="1"/>
</dbReference>
<evidence type="ECO:0000313" key="3">
    <source>
        <dbReference type="EMBL" id="CAI9716708.1"/>
    </source>
</evidence>
<feature type="domain" description="Pseudouridine synthase II N-terminal" evidence="2">
    <location>
        <begin position="124"/>
        <end position="254"/>
    </location>
</feature>
<protein>
    <submittedName>
        <fullName evidence="3">Mitochondrial mRNA pseudouridine synthase Trub2-like</fullName>
    </submittedName>
</protein>
<name>A0AA36EYN8_OCTVU</name>
<evidence type="ECO:0000259" key="2">
    <source>
        <dbReference type="Pfam" id="PF01509"/>
    </source>
</evidence>
<evidence type="ECO:0000256" key="1">
    <source>
        <dbReference type="ARBA" id="ARBA00008999"/>
    </source>
</evidence>